<dbReference type="Proteomes" id="UP000472274">
    <property type="component" value="Unplaced"/>
</dbReference>
<evidence type="ECO:0000313" key="6">
    <source>
        <dbReference type="Ensembl" id="ENSTMTP00000024940.1"/>
    </source>
</evidence>
<dbReference type="GeneTree" id="ENSGT00940000159509"/>
<evidence type="ECO:0000256" key="2">
    <source>
        <dbReference type="ARBA" id="ARBA00022741"/>
    </source>
</evidence>
<evidence type="ECO:0000259" key="5">
    <source>
        <dbReference type="PROSITE" id="PS51720"/>
    </source>
</evidence>
<dbReference type="FunFam" id="3.40.50.300:FF:000366">
    <property type="entry name" value="GTPase, IMAP family member 2"/>
    <property type="match status" value="1"/>
</dbReference>
<dbReference type="InterPro" id="IPR006703">
    <property type="entry name" value="G_AIG1"/>
</dbReference>
<dbReference type="InterPro" id="IPR027417">
    <property type="entry name" value="P-loop_NTPase"/>
</dbReference>
<dbReference type="InterPro" id="IPR045058">
    <property type="entry name" value="GIMA/IAN/Toc"/>
</dbReference>
<dbReference type="Gene3D" id="3.40.50.300">
    <property type="entry name" value="P-loop containing nucleotide triphosphate hydrolases"/>
    <property type="match status" value="1"/>
</dbReference>
<dbReference type="AlphaFoldDB" id="A0A674JU99"/>
<feature type="coiled-coil region" evidence="4">
    <location>
        <begin position="314"/>
        <end position="341"/>
    </location>
</feature>
<evidence type="ECO:0000256" key="4">
    <source>
        <dbReference type="SAM" id="Coils"/>
    </source>
</evidence>
<organism evidence="6 7">
    <name type="scientific">Terrapene triunguis</name>
    <name type="common">Three-toed box turtle</name>
    <dbReference type="NCBI Taxonomy" id="2587831"/>
    <lineage>
        <taxon>Eukaryota</taxon>
        <taxon>Metazoa</taxon>
        <taxon>Chordata</taxon>
        <taxon>Craniata</taxon>
        <taxon>Vertebrata</taxon>
        <taxon>Euteleostomi</taxon>
        <taxon>Archelosauria</taxon>
        <taxon>Testudinata</taxon>
        <taxon>Testudines</taxon>
        <taxon>Cryptodira</taxon>
        <taxon>Durocryptodira</taxon>
        <taxon>Testudinoidea</taxon>
        <taxon>Emydidae</taxon>
        <taxon>Terrapene</taxon>
    </lineage>
</organism>
<accession>A0A674JU99</accession>
<dbReference type="Pfam" id="PF04548">
    <property type="entry name" value="AIG1"/>
    <property type="match status" value="1"/>
</dbReference>
<dbReference type="PANTHER" id="PTHR10903">
    <property type="entry name" value="GTPASE, IMAP FAMILY MEMBER-RELATED"/>
    <property type="match status" value="1"/>
</dbReference>
<dbReference type="InParanoid" id="A0A674JU99"/>
<reference evidence="6" key="2">
    <citation type="submission" date="2025-09" db="UniProtKB">
        <authorList>
            <consortium name="Ensembl"/>
        </authorList>
    </citation>
    <scope>IDENTIFICATION</scope>
</reference>
<dbReference type="CDD" id="cd01852">
    <property type="entry name" value="AIG1"/>
    <property type="match status" value="1"/>
</dbReference>
<sequence length="372" mass="42875">MLVQSKHPYPSCCHLSFFLSFFPITPKNKTKGLICRGAEHPNLQLKSGGSGTANPCTEKSELRIVLVGKTGAGKSATGNSILGEKLFESKISAPSVSVKCTKKRRDWNGRDIAVIDTPGLFDTKIPSKETMKELERCVVLSSPGPHAIVLVMRLDRFTEEEKNTIQRIHYIFGGNAAQYMIFLFTRKDYLDGYTLQDYLKDSSDKDLQILMEKCGNRCCAFNNRAKGQEQEAQISELIEIIDKMVQQNGGSHYTNDMYEYAQKKLQEKIKMLREPYKEVMERKKREVTTQHDEECKKIDEELKKGSSHDKITLKQKQEAMRQKLEKDLEEINSCYQEHLREVRERADEDVTITDPVLKPFTYMFSNMKRWFQ</sequence>
<keyword evidence="4" id="KW-0175">Coiled coil</keyword>
<keyword evidence="7" id="KW-1185">Reference proteome</keyword>
<dbReference type="SUPFAM" id="SSF52540">
    <property type="entry name" value="P-loop containing nucleoside triphosphate hydrolases"/>
    <property type="match status" value="1"/>
</dbReference>
<keyword evidence="2" id="KW-0547">Nucleotide-binding</keyword>
<evidence type="ECO:0000256" key="1">
    <source>
        <dbReference type="ARBA" id="ARBA00008535"/>
    </source>
</evidence>
<dbReference type="PROSITE" id="PS51720">
    <property type="entry name" value="G_AIG1"/>
    <property type="match status" value="1"/>
</dbReference>
<comment type="similarity">
    <text evidence="1">Belongs to the TRAFAC class TrmE-Era-EngA-EngB-Septin-like GTPase superfamily. AIG1/Toc34/Toc159-like paraseptin GTPase family. IAN subfamily.</text>
</comment>
<evidence type="ECO:0000256" key="3">
    <source>
        <dbReference type="ARBA" id="ARBA00023134"/>
    </source>
</evidence>
<proteinExistence type="inferred from homology"/>
<keyword evidence="3" id="KW-0342">GTP-binding</keyword>
<protein>
    <recommendedName>
        <fullName evidence="5">AIG1-type G domain-containing protein</fullName>
    </recommendedName>
</protein>
<dbReference type="GO" id="GO:0005525">
    <property type="term" value="F:GTP binding"/>
    <property type="evidence" value="ECO:0007669"/>
    <property type="project" value="UniProtKB-KW"/>
</dbReference>
<dbReference type="PANTHER" id="PTHR10903:SF170">
    <property type="entry name" value="GTPASE IMAP FAMILY MEMBER 7"/>
    <property type="match status" value="1"/>
</dbReference>
<evidence type="ECO:0000313" key="7">
    <source>
        <dbReference type="Proteomes" id="UP000472274"/>
    </source>
</evidence>
<reference evidence="6" key="1">
    <citation type="submission" date="2025-08" db="UniProtKB">
        <authorList>
            <consortium name="Ensembl"/>
        </authorList>
    </citation>
    <scope>IDENTIFICATION</scope>
</reference>
<feature type="domain" description="AIG1-type G" evidence="5">
    <location>
        <begin position="59"/>
        <end position="262"/>
    </location>
</feature>
<dbReference type="Ensembl" id="ENSTMTT00000025820.1">
    <property type="protein sequence ID" value="ENSTMTP00000024940.1"/>
    <property type="gene ID" value="ENSTMTG00000018167.1"/>
</dbReference>
<name>A0A674JU99_9SAUR</name>